<keyword evidence="8 12" id="KW-0653">Protein transport</keyword>
<comment type="catalytic activity">
    <reaction evidence="12">
        <text>ATP + H2O + cellular proteinSide 1 = ADP + phosphate + cellular proteinSide 2.</text>
        <dbReference type="EC" id="7.4.2.8"/>
    </reaction>
</comment>
<keyword evidence="4 12" id="KW-1003">Cell membrane</keyword>
<dbReference type="GO" id="GO:0043952">
    <property type="term" value="P:protein transport by the Sec complex"/>
    <property type="evidence" value="ECO:0007669"/>
    <property type="project" value="TreeGrafter"/>
</dbReference>
<dbReference type="InterPro" id="IPR014001">
    <property type="entry name" value="Helicase_ATP-bd"/>
</dbReference>
<sequence>MNYKKMLKKINDLSFYMKSLTDEELRSQTNVLKREIKQKKSSQQLIIKSFSVVREANRRVLRMYPTDEQILGALVLYDGKIAEIKTGEGKSLISTMPLYLKSLIMGHAFLVTTNDYLAKRDYVRIGKVFEWLGLSVADGTNNFNSGEEFEADKKKKIYSADIIYISCGTLGFDFLINGLAERQENHFISSLDFALLDEVDEILLDNAQQPLIISGAPKVQSNYFHIANTFILLLKMDIDYEFNKSENQVWLTEKGIEKLKNYFSHSNLLDKNYFSLYQHIILALKAHHTLKKNRDYVVENGQVKLLDSKDGRILDGTNLQSGLHQAIEAKEGVECSQENQIISSITLQNLFRTFRQLSGMSGTVKVAEEELIQTYNLAVKRIKTHKKSNRVDHAPQKYITTQYKLNAAIKKIQEIHEMERPLLIIAGSVETSELLSLMLHNLAIPHNLLNAKSSVKESEIIKNAGNLKSVTVSTSMAGRGTDIKLTKESIQKGGLAVVITERLANQRVELQAKGRAGRQGEPGDTFVFESLEDEIIRRYISEKVQTYYDKNKSSEMIIKKRLIKRCFKKAQILSEEQAFGQRVKTVQYDEILKIQKKKVDADRQKILEIENVYEAIEIIKSNIPVALKSYLFDQEQQSDTKFRRFILDYIDYNFKLTKFSRELNSTNKKIEFVQAYFETQINKKREFINDNVAFLKYLKICMLKAIDSSWSKQIDALNQIRFVVQHRAVAQKDPILEFEKEAKNLYDLHRKELSGLLLANVSLSLLSINKKKLTVTFP</sequence>
<dbReference type="InterPro" id="IPR036266">
    <property type="entry name" value="SecA_Wing/Scaffold_sf"/>
</dbReference>
<dbReference type="PROSITE" id="PS51194">
    <property type="entry name" value="HELICASE_CTER"/>
    <property type="match status" value="1"/>
</dbReference>
<dbReference type="Gene3D" id="3.40.50.300">
    <property type="entry name" value="P-loop containing nucleotide triphosphate hydrolases"/>
    <property type="match status" value="2"/>
</dbReference>
<dbReference type="PROSITE" id="PS51196">
    <property type="entry name" value="SECA_MOTOR_DEAD"/>
    <property type="match status" value="1"/>
</dbReference>
<evidence type="ECO:0000256" key="6">
    <source>
        <dbReference type="ARBA" id="ARBA00022741"/>
    </source>
</evidence>
<evidence type="ECO:0000256" key="9">
    <source>
        <dbReference type="ARBA" id="ARBA00022967"/>
    </source>
</evidence>
<dbReference type="InterPro" id="IPR000185">
    <property type="entry name" value="SecA"/>
</dbReference>
<dbReference type="GO" id="GO:0006605">
    <property type="term" value="P:protein targeting"/>
    <property type="evidence" value="ECO:0007669"/>
    <property type="project" value="UniProtKB-UniRule"/>
</dbReference>
<dbReference type="Pfam" id="PF07516">
    <property type="entry name" value="SecA_SW"/>
    <property type="match status" value="1"/>
</dbReference>
<keyword evidence="5 12" id="KW-0963">Cytoplasm</keyword>
<evidence type="ECO:0000256" key="12">
    <source>
        <dbReference type="HAMAP-Rule" id="MF_01382"/>
    </source>
</evidence>
<dbReference type="EMBL" id="JAOWLV010000009">
    <property type="protein sequence ID" value="MDG4977426.1"/>
    <property type="molecule type" value="Genomic_DNA"/>
</dbReference>
<protein>
    <recommendedName>
        <fullName evidence="12">Protein translocase subunit SecA</fullName>
        <ecNumber evidence="12">7.4.2.8</ecNumber>
    </recommendedName>
</protein>
<dbReference type="SMART" id="SM00958">
    <property type="entry name" value="SecA_PP_bind"/>
    <property type="match status" value="1"/>
</dbReference>
<comment type="similarity">
    <text evidence="2 12">Belongs to the SecA family.</text>
</comment>
<dbReference type="CDD" id="cd17928">
    <property type="entry name" value="DEXDc_SecA"/>
    <property type="match status" value="1"/>
</dbReference>
<dbReference type="HAMAP" id="MF_01382">
    <property type="entry name" value="SecA"/>
    <property type="match status" value="1"/>
</dbReference>
<feature type="binding site" evidence="12">
    <location>
        <position position="482"/>
    </location>
    <ligand>
        <name>ATP</name>
        <dbReference type="ChEBI" id="CHEBI:30616"/>
    </ligand>
</feature>
<dbReference type="Gene3D" id="3.90.1440.10">
    <property type="entry name" value="SecA, preprotein cross-linking domain"/>
    <property type="match status" value="1"/>
</dbReference>
<keyword evidence="6 12" id="KW-0547">Nucleotide-binding</keyword>
<dbReference type="GO" id="GO:0005524">
    <property type="term" value="F:ATP binding"/>
    <property type="evidence" value="ECO:0007669"/>
    <property type="project" value="UniProtKB-UniRule"/>
</dbReference>
<dbReference type="GO" id="GO:0017038">
    <property type="term" value="P:protein import"/>
    <property type="evidence" value="ECO:0007669"/>
    <property type="project" value="InterPro"/>
</dbReference>
<keyword evidence="7 12" id="KW-0067">ATP-binding</keyword>
<dbReference type="Pfam" id="PF21090">
    <property type="entry name" value="P-loop_SecA"/>
    <property type="match status" value="2"/>
</dbReference>
<keyword evidence="10 12" id="KW-0811">Translocation</keyword>
<dbReference type="SUPFAM" id="SSF81767">
    <property type="entry name" value="Pre-protein crosslinking domain of SecA"/>
    <property type="match status" value="1"/>
</dbReference>
<evidence type="ECO:0000256" key="8">
    <source>
        <dbReference type="ARBA" id="ARBA00022927"/>
    </source>
</evidence>
<dbReference type="SUPFAM" id="SSF81886">
    <property type="entry name" value="Helical scaffold and wing domains of SecA"/>
    <property type="match status" value="1"/>
</dbReference>
<name>A0AAP3Z309_9LACT</name>
<dbReference type="InterPro" id="IPR027417">
    <property type="entry name" value="P-loop_NTPase"/>
</dbReference>
<keyword evidence="11 12" id="KW-0472">Membrane</keyword>
<feature type="domain" description="Helicase C-terminal" evidence="14">
    <location>
        <begin position="404"/>
        <end position="562"/>
    </location>
</feature>
<gene>
    <name evidence="12" type="primary">secA</name>
    <name evidence="16" type="ORF">OGZ50_11860</name>
</gene>
<dbReference type="GO" id="GO:0031522">
    <property type="term" value="C:cell envelope Sec protein transport complex"/>
    <property type="evidence" value="ECO:0007669"/>
    <property type="project" value="TreeGrafter"/>
</dbReference>
<feature type="binding site" evidence="12">
    <location>
        <position position="69"/>
    </location>
    <ligand>
        <name>ATP</name>
        <dbReference type="ChEBI" id="CHEBI:30616"/>
    </ligand>
</feature>
<evidence type="ECO:0000256" key="1">
    <source>
        <dbReference type="ARBA" id="ARBA00004170"/>
    </source>
</evidence>
<dbReference type="InterPro" id="IPR011115">
    <property type="entry name" value="SecA_DEAD"/>
</dbReference>
<dbReference type="Pfam" id="PF01043">
    <property type="entry name" value="SecA_PP_bind"/>
    <property type="match status" value="1"/>
</dbReference>
<dbReference type="InterPro" id="IPR014018">
    <property type="entry name" value="SecA_motor_DEAD"/>
</dbReference>
<evidence type="ECO:0000256" key="3">
    <source>
        <dbReference type="ARBA" id="ARBA00022448"/>
    </source>
</evidence>
<proteinExistence type="inferred from homology"/>
<reference evidence="16" key="2">
    <citation type="journal article" date="2023" name="Food Microbiol.">
        <title>Evaluation of the fermentation potential of lactic acid bacteria isolated from herbs, fruits and vegetables as starter cultures in nut-based milk alternatives.</title>
        <authorList>
            <person name="Huang W."/>
            <person name="Dong A."/>
            <person name="Pham H.T."/>
            <person name="Zhou C."/>
            <person name="Huo Z."/>
            <person name="Watjen A.P."/>
            <person name="Prakash S."/>
            <person name="Bang-Berthelsen C.H."/>
            <person name="Turner M.S."/>
        </authorList>
    </citation>
    <scope>NUCLEOTIDE SEQUENCE</scope>
    <source>
        <strain evidence="16">54</strain>
    </source>
</reference>
<comment type="caution">
    <text evidence="16">The sequence shown here is derived from an EMBL/GenBank/DDBJ whole genome shotgun (WGS) entry which is preliminary data.</text>
</comment>
<dbReference type="InterPro" id="IPR011116">
    <property type="entry name" value="SecA_Wing/Scaffold"/>
</dbReference>
<evidence type="ECO:0000259" key="14">
    <source>
        <dbReference type="PROSITE" id="PS51194"/>
    </source>
</evidence>
<feature type="binding site" evidence="12">
    <location>
        <begin position="87"/>
        <end position="91"/>
    </location>
    <ligand>
        <name>ATP</name>
        <dbReference type="ChEBI" id="CHEBI:30616"/>
    </ligand>
</feature>
<keyword evidence="9 12" id="KW-1278">Translocase</keyword>
<evidence type="ECO:0000259" key="15">
    <source>
        <dbReference type="PROSITE" id="PS51196"/>
    </source>
</evidence>
<dbReference type="InterPro" id="IPR036670">
    <property type="entry name" value="SecA_X-link_sf"/>
</dbReference>
<comment type="subcellular location">
    <subcellularLocation>
        <location evidence="12">Cell membrane</location>
        <topology evidence="12">Peripheral membrane protein</topology>
        <orientation evidence="12">Cytoplasmic side</orientation>
    </subcellularLocation>
    <subcellularLocation>
        <location evidence="12">Cytoplasm</location>
    </subcellularLocation>
    <subcellularLocation>
        <location evidence="1">Membrane</location>
        <topology evidence="1">Peripheral membrane protein</topology>
    </subcellularLocation>
    <text evidence="12">Distribution is 50-50.</text>
</comment>
<reference evidence="16" key="1">
    <citation type="submission" date="2022-10" db="EMBL/GenBank/DDBJ databases">
        <authorList>
            <person name="Turner M.S."/>
            <person name="Huang W."/>
        </authorList>
    </citation>
    <scope>NUCLEOTIDE SEQUENCE</scope>
    <source>
        <strain evidence="16">54</strain>
    </source>
</reference>
<organism evidence="16 17">
    <name type="scientific">Lactococcus lactis</name>
    <dbReference type="NCBI Taxonomy" id="1358"/>
    <lineage>
        <taxon>Bacteria</taxon>
        <taxon>Bacillati</taxon>
        <taxon>Bacillota</taxon>
        <taxon>Bacilli</taxon>
        <taxon>Lactobacillales</taxon>
        <taxon>Streptococcaceae</taxon>
        <taxon>Lactococcus</taxon>
    </lineage>
</organism>
<accession>A0AAP3Z309</accession>
<evidence type="ECO:0000256" key="5">
    <source>
        <dbReference type="ARBA" id="ARBA00022490"/>
    </source>
</evidence>
<dbReference type="AlphaFoldDB" id="A0AAP3Z309"/>
<keyword evidence="3 12" id="KW-0813">Transport</keyword>
<dbReference type="GO" id="GO:0008564">
    <property type="term" value="F:protein-exporting ATPase activity"/>
    <property type="evidence" value="ECO:0007669"/>
    <property type="project" value="UniProtKB-EC"/>
</dbReference>
<evidence type="ECO:0000256" key="2">
    <source>
        <dbReference type="ARBA" id="ARBA00007650"/>
    </source>
</evidence>
<dbReference type="PANTHER" id="PTHR30612:SF0">
    <property type="entry name" value="CHLOROPLAST PROTEIN-TRANSPORTING ATPASE"/>
    <property type="match status" value="1"/>
</dbReference>
<dbReference type="Gene3D" id="1.10.3060.10">
    <property type="entry name" value="Helical scaffold and wing domains of SecA"/>
    <property type="match status" value="1"/>
</dbReference>
<evidence type="ECO:0000256" key="7">
    <source>
        <dbReference type="ARBA" id="ARBA00022840"/>
    </source>
</evidence>
<evidence type="ECO:0000256" key="4">
    <source>
        <dbReference type="ARBA" id="ARBA00022475"/>
    </source>
</evidence>
<evidence type="ECO:0000256" key="10">
    <source>
        <dbReference type="ARBA" id="ARBA00023010"/>
    </source>
</evidence>
<dbReference type="SMART" id="SM00957">
    <property type="entry name" value="SecA_DEAD"/>
    <property type="match status" value="1"/>
</dbReference>
<dbReference type="GO" id="GO:0005829">
    <property type="term" value="C:cytosol"/>
    <property type="evidence" value="ECO:0007669"/>
    <property type="project" value="TreeGrafter"/>
</dbReference>
<dbReference type="GO" id="GO:0005886">
    <property type="term" value="C:plasma membrane"/>
    <property type="evidence" value="ECO:0007669"/>
    <property type="project" value="UniProtKB-SubCell"/>
</dbReference>
<dbReference type="FunFam" id="3.40.50.300:FF:000429">
    <property type="entry name" value="Preprotein translocase subunit SecA"/>
    <property type="match status" value="1"/>
</dbReference>
<dbReference type="Pfam" id="PF07517">
    <property type="entry name" value="SecA_DEAD"/>
    <property type="match status" value="1"/>
</dbReference>
<feature type="domain" description="Helicase ATP-binding" evidence="13">
    <location>
        <begin position="71"/>
        <end position="235"/>
    </location>
</feature>
<dbReference type="PANTHER" id="PTHR30612">
    <property type="entry name" value="SECA INNER MEMBRANE COMPONENT OF SEC PROTEIN SECRETION SYSTEM"/>
    <property type="match status" value="1"/>
</dbReference>
<dbReference type="PRINTS" id="PR00906">
    <property type="entry name" value="SECA"/>
</dbReference>
<dbReference type="InterPro" id="IPR001650">
    <property type="entry name" value="Helicase_C-like"/>
</dbReference>
<dbReference type="RefSeq" id="WP_278228501.1">
    <property type="nucleotide sequence ID" value="NZ_JAOWLV010000009.1"/>
</dbReference>
<evidence type="ECO:0000256" key="11">
    <source>
        <dbReference type="ARBA" id="ARBA00023136"/>
    </source>
</evidence>
<comment type="function">
    <text evidence="12">Part of the Sec protein translocase complex. Interacts with the SecYEG preprotein conducting channel. Has a central role in coupling the hydrolysis of ATP to the transfer of proteins into and across the cell membrane, serving as an ATP-driven molecular motor driving the stepwise translocation of polypeptide chains across the membrane.</text>
</comment>
<evidence type="ECO:0000313" key="16">
    <source>
        <dbReference type="EMBL" id="MDG4977426.1"/>
    </source>
</evidence>
<comment type="subunit">
    <text evidence="12">Monomer and homodimer. Part of the essential Sec protein translocation apparatus which comprises SecA, SecYEG and auxiliary proteins SecDF. Other proteins may also be involved.</text>
</comment>
<dbReference type="GO" id="GO:0065002">
    <property type="term" value="P:intracellular protein transmembrane transport"/>
    <property type="evidence" value="ECO:0007669"/>
    <property type="project" value="UniProtKB-UniRule"/>
</dbReference>
<dbReference type="SUPFAM" id="SSF52540">
    <property type="entry name" value="P-loop containing nucleoside triphosphate hydrolases"/>
    <property type="match status" value="2"/>
</dbReference>
<dbReference type="EC" id="7.4.2.8" evidence="12"/>
<evidence type="ECO:0000259" key="13">
    <source>
        <dbReference type="PROSITE" id="PS51192"/>
    </source>
</evidence>
<dbReference type="InterPro" id="IPR044722">
    <property type="entry name" value="SecA_SF2_C"/>
</dbReference>
<dbReference type="InterPro" id="IPR011130">
    <property type="entry name" value="SecA_preprotein_X-link_dom"/>
</dbReference>
<dbReference type="PROSITE" id="PS51192">
    <property type="entry name" value="HELICASE_ATP_BIND_1"/>
    <property type="match status" value="1"/>
</dbReference>
<evidence type="ECO:0000313" key="17">
    <source>
        <dbReference type="Proteomes" id="UP001152598"/>
    </source>
</evidence>
<dbReference type="CDD" id="cd18803">
    <property type="entry name" value="SF2_C_secA"/>
    <property type="match status" value="1"/>
</dbReference>
<feature type="domain" description="SecA family profile" evidence="15">
    <location>
        <begin position="1"/>
        <end position="560"/>
    </location>
</feature>
<dbReference type="Proteomes" id="UP001152598">
    <property type="component" value="Unassembled WGS sequence"/>
</dbReference>